<organism evidence="6 7">
    <name type="scientific">Glycomyces rhizosphaerae</name>
    <dbReference type="NCBI Taxonomy" id="2054422"/>
    <lineage>
        <taxon>Bacteria</taxon>
        <taxon>Bacillati</taxon>
        <taxon>Actinomycetota</taxon>
        <taxon>Actinomycetes</taxon>
        <taxon>Glycomycetales</taxon>
        <taxon>Glycomycetaceae</taxon>
        <taxon>Glycomyces</taxon>
    </lineage>
</organism>
<accession>A0ABV7PXJ0</accession>
<dbReference type="Gene3D" id="3.30.230.80">
    <property type="match status" value="1"/>
</dbReference>
<dbReference type="NCBIfam" id="NF010683">
    <property type="entry name" value="PRK14083.1"/>
    <property type="match status" value="1"/>
</dbReference>
<evidence type="ECO:0000256" key="1">
    <source>
        <dbReference type="ARBA" id="ARBA00008239"/>
    </source>
</evidence>
<dbReference type="Gene3D" id="3.30.565.10">
    <property type="entry name" value="Histidine kinase-like ATPase, C-terminal domain"/>
    <property type="match status" value="1"/>
</dbReference>
<keyword evidence="3" id="KW-0067">ATP-binding</keyword>
<dbReference type="InterPro" id="IPR020568">
    <property type="entry name" value="Ribosomal_Su5_D2-typ_SF"/>
</dbReference>
<evidence type="ECO:0000256" key="3">
    <source>
        <dbReference type="ARBA" id="ARBA00022840"/>
    </source>
</evidence>
<keyword evidence="4" id="KW-0143">Chaperone</keyword>
<gene>
    <name evidence="6" type="ORF">ACFO8M_07255</name>
</gene>
<feature type="region of interest" description="Disordered" evidence="5">
    <location>
        <begin position="141"/>
        <end position="164"/>
    </location>
</feature>
<dbReference type="InterPro" id="IPR020575">
    <property type="entry name" value="Hsp90_N"/>
</dbReference>
<name>A0ABV7PXJ0_9ACTN</name>
<proteinExistence type="inferred from homology"/>
<dbReference type="InterPro" id="IPR036890">
    <property type="entry name" value="HATPase_C_sf"/>
</dbReference>
<dbReference type="PRINTS" id="PR00775">
    <property type="entry name" value="HEATSHOCK90"/>
</dbReference>
<dbReference type="PANTHER" id="PTHR11528">
    <property type="entry name" value="HEAT SHOCK PROTEIN 90 FAMILY MEMBER"/>
    <property type="match status" value="1"/>
</dbReference>
<evidence type="ECO:0000256" key="4">
    <source>
        <dbReference type="ARBA" id="ARBA00023186"/>
    </source>
</evidence>
<comment type="caution">
    <text evidence="6">The sequence shown here is derived from an EMBL/GenBank/DDBJ whole genome shotgun (WGS) entry which is preliminary data.</text>
</comment>
<evidence type="ECO:0000313" key="7">
    <source>
        <dbReference type="Proteomes" id="UP001595712"/>
    </source>
</evidence>
<reference evidence="7" key="1">
    <citation type="journal article" date="2019" name="Int. J. Syst. Evol. Microbiol.">
        <title>The Global Catalogue of Microorganisms (GCM) 10K type strain sequencing project: providing services to taxonomists for standard genome sequencing and annotation.</title>
        <authorList>
            <consortium name="The Broad Institute Genomics Platform"/>
            <consortium name="The Broad Institute Genome Sequencing Center for Infectious Disease"/>
            <person name="Wu L."/>
            <person name="Ma J."/>
        </authorList>
    </citation>
    <scope>NUCLEOTIDE SEQUENCE [LARGE SCALE GENOMIC DNA]</scope>
    <source>
        <strain evidence="7">CGMCC 4.7396</strain>
    </source>
</reference>
<evidence type="ECO:0000313" key="6">
    <source>
        <dbReference type="EMBL" id="MFC3492277.1"/>
    </source>
</evidence>
<evidence type="ECO:0000256" key="5">
    <source>
        <dbReference type="SAM" id="MobiDB-lite"/>
    </source>
</evidence>
<sequence>MQHSFQVNLGGMVDLLSHHLYNSPRVYLRELLQNAVDAITARRAVEPGAPGAVQIDVDDEGLLHCRDTGLGLTEEQVHEFLATIGQSSKRDDLGFARHDFIGQFGIGLLSCFMVADAITVHTRSADTGDSVTWQGFADGSYTLTPGPERDEPGTTVTLRPRPGSNHWLDPATVAELAREFGEFLPVEIHCGGEQVNAGEPPWEAEYANGEERRQALLAYGRAVLGEAPLDVVDLAAPEAGLTGVAFVRGSTARPTEAGRHRVYLKRMFIGDDIEGLLPEWGFFARCVVDTRELRPTASRERFFEDDLLAATREVLGGQIRQWLMRLAAIDPERLAALLAVHRSGVMALALHDDDALRLVDRYIEFETNQGLMTLEEFRRRHPVVRYTSSVDEFRQLAKVTAAQGIGLINGGYVHAAEIVLRLGRLDPDTTVARLDTDDLVMSFEPVDDAVAAASRGFLDTARAVLEPHGCEPVLREFEPASLSVLYMEGEAHRQAKDLSAATEQAEGAWAAALSMFDAPAVAQLPQLVFNHRNPLVKRMVTVDDPSLAGLAVEALYSHALLTGGHPLSSAATATLNRSFLGLLERSIR</sequence>
<protein>
    <submittedName>
        <fullName evidence="6">HSP90 family protein</fullName>
    </submittedName>
</protein>
<keyword evidence="7" id="KW-1185">Reference proteome</keyword>
<dbReference type="SUPFAM" id="SSF54211">
    <property type="entry name" value="Ribosomal protein S5 domain 2-like"/>
    <property type="match status" value="1"/>
</dbReference>
<dbReference type="RefSeq" id="WP_387972606.1">
    <property type="nucleotide sequence ID" value="NZ_JBHRWO010000007.1"/>
</dbReference>
<dbReference type="InterPro" id="IPR001404">
    <property type="entry name" value="Hsp90_fam"/>
</dbReference>
<dbReference type="SUPFAM" id="SSF55874">
    <property type="entry name" value="ATPase domain of HSP90 chaperone/DNA topoisomerase II/histidine kinase"/>
    <property type="match status" value="1"/>
</dbReference>
<dbReference type="Proteomes" id="UP001595712">
    <property type="component" value="Unassembled WGS sequence"/>
</dbReference>
<dbReference type="PIRSF" id="PIRSF002583">
    <property type="entry name" value="Hsp90"/>
    <property type="match status" value="1"/>
</dbReference>
<evidence type="ECO:0000256" key="2">
    <source>
        <dbReference type="ARBA" id="ARBA00022741"/>
    </source>
</evidence>
<comment type="similarity">
    <text evidence="1">Belongs to the heat shock protein 90 family.</text>
</comment>
<dbReference type="EMBL" id="JBHRWO010000007">
    <property type="protein sequence ID" value="MFC3492277.1"/>
    <property type="molecule type" value="Genomic_DNA"/>
</dbReference>
<keyword evidence="2" id="KW-0547">Nucleotide-binding</keyword>